<dbReference type="PANTHER" id="PTHR44147:SF2">
    <property type="entry name" value="DEHYDROGENASE_REDUCTASE SDR FAMILY MEMBER 1"/>
    <property type="match status" value="1"/>
</dbReference>
<dbReference type="Pfam" id="PF00106">
    <property type="entry name" value="adh_short"/>
    <property type="match status" value="1"/>
</dbReference>
<dbReference type="InterPro" id="IPR036291">
    <property type="entry name" value="NAD(P)-bd_dom_sf"/>
</dbReference>
<comment type="caution">
    <text evidence="2">The sequence shown here is derived from an EMBL/GenBank/DDBJ whole genome shotgun (WGS) entry which is preliminary data.</text>
</comment>
<dbReference type="AlphaFoldDB" id="A0AA89BXX2"/>
<dbReference type="PANTHER" id="PTHR44147">
    <property type="entry name" value="DEHYDROGENASE/REDUCTASE SDR FAMILY MEMBER 1"/>
    <property type="match status" value="1"/>
</dbReference>
<dbReference type="Proteomes" id="UP001186944">
    <property type="component" value="Unassembled WGS sequence"/>
</dbReference>
<dbReference type="InterPro" id="IPR002347">
    <property type="entry name" value="SDR_fam"/>
</dbReference>
<proteinExistence type="inferred from homology"/>
<dbReference type="PRINTS" id="PR00080">
    <property type="entry name" value="SDRFAMILY"/>
</dbReference>
<evidence type="ECO:0000256" key="1">
    <source>
        <dbReference type="RuleBase" id="RU000363"/>
    </source>
</evidence>
<gene>
    <name evidence="2" type="ORF">FSP39_022731</name>
</gene>
<comment type="similarity">
    <text evidence="1">Belongs to the short-chain dehydrogenases/reductases (SDR) family.</text>
</comment>
<dbReference type="EMBL" id="VSWD01000012">
    <property type="protein sequence ID" value="KAK3086745.1"/>
    <property type="molecule type" value="Genomic_DNA"/>
</dbReference>
<dbReference type="Gene3D" id="3.40.50.720">
    <property type="entry name" value="NAD(P)-binding Rossmann-like Domain"/>
    <property type="match status" value="1"/>
</dbReference>
<sequence length="231" mass="25309">MSLSGVVCVVTGASRGIGKGVALQLGEAGAIVYITAKHLTGDDDDPTGASLTDVATEVRLRGGHCIPVQCDHAKDADVKTLFEQVTKEQKGQLDILVNNAFDGIMTMADNLGKPFWEQPIKLWDEIMDVGLRNNYICTVHAAKLMVQRKKGLIINISSSGGLRYALNVPYGVSKEACDRMATDCAKELSRFNVAMVSLWPGHVLTEILEWLMDHDRWNLKIQNVSKSKLNI</sequence>
<reference evidence="2" key="1">
    <citation type="submission" date="2019-08" db="EMBL/GenBank/DDBJ databases">
        <title>The improved chromosome-level genome for the pearl oyster Pinctada fucata martensii using PacBio sequencing and Hi-C.</title>
        <authorList>
            <person name="Zheng Z."/>
        </authorList>
    </citation>
    <scope>NUCLEOTIDE SEQUENCE</scope>
    <source>
        <strain evidence="2">ZZ-2019</strain>
        <tissue evidence="2">Adductor muscle</tissue>
    </source>
</reference>
<protein>
    <recommendedName>
        <fullName evidence="4">Dehydrogenase/reductase SDR family member 1</fullName>
    </recommendedName>
</protein>
<evidence type="ECO:0000313" key="3">
    <source>
        <dbReference type="Proteomes" id="UP001186944"/>
    </source>
</evidence>
<dbReference type="SUPFAM" id="SSF51735">
    <property type="entry name" value="NAD(P)-binding Rossmann-fold domains"/>
    <property type="match status" value="1"/>
</dbReference>
<evidence type="ECO:0008006" key="4">
    <source>
        <dbReference type="Google" id="ProtNLM"/>
    </source>
</evidence>
<dbReference type="PRINTS" id="PR00081">
    <property type="entry name" value="GDHRDH"/>
</dbReference>
<organism evidence="2 3">
    <name type="scientific">Pinctada imbricata</name>
    <name type="common">Atlantic pearl-oyster</name>
    <name type="synonym">Pinctada martensii</name>
    <dbReference type="NCBI Taxonomy" id="66713"/>
    <lineage>
        <taxon>Eukaryota</taxon>
        <taxon>Metazoa</taxon>
        <taxon>Spiralia</taxon>
        <taxon>Lophotrochozoa</taxon>
        <taxon>Mollusca</taxon>
        <taxon>Bivalvia</taxon>
        <taxon>Autobranchia</taxon>
        <taxon>Pteriomorphia</taxon>
        <taxon>Pterioida</taxon>
        <taxon>Pterioidea</taxon>
        <taxon>Pteriidae</taxon>
        <taxon>Pinctada</taxon>
    </lineage>
</organism>
<accession>A0AA89BXX2</accession>
<evidence type="ECO:0000313" key="2">
    <source>
        <dbReference type="EMBL" id="KAK3086745.1"/>
    </source>
</evidence>
<keyword evidence="3" id="KW-1185">Reference proteome</keyword>
<name>A0AA89BXX2_PINIB</name>